<feature type="domain" description="Homoserine dehydrogenase catalytic" evidence="12">
    <location>
        <begin position="159"/>
        <end position="336"/>
    </location>
</feature>
<keyword evidence="7" id="KW-0791">Threonine biosynthesis</keyword>
<dbReference type="InterPro" id="IPR001342">
    <property type="entry name" value="HDH_cat"/>
</dbReference>
<proteinExistence type="inferred from homology"/>
<evidence type="ECO:0000256" key="3">
    <source>
        <dbReference type="ARBA" id="ARBA00006753"/>
    </source>
</evidence>
<dbReference type="RefSeq" id="WP_006927014.1">
    <property type="nucleotide sequence ID" value="NZ_CM001402.1"/>
</dbReference>
<dbReference type="GO" id="GO:0004412">
    <property type="term" value="F:homoserine dehydrogenase activity"/>
    <property type="evidence" value="ECO:0007669"/>
    <property type="project" value="UniProtKB-EC"/>
</dbReference>
<keyword evidence="8" id="KW-0560">Oxidoreductase</keyword>
<evidence type="ECO:0000259" key="13">
    <source>
        <dbReference type="Pfam" id="PF03447"/>
    </source>
</evidence>
<dbReference type="EC" id="1.1.1.3" evidence="4"/>
<comment type="pathway">
    <text evidence="1">Amino-acid biosynthesis; L-threonine biosynthesis; L-threonine from L-aspartate: step 3/5.</text>
</comment>
<dbReference type="PANTHER" id="PTHR43331">
    <property type="entry name" value="HOMOSERINE DEHYDROGENASE"/>
    <property type="match status" value="1"/>
</dbReference>
<dbReference type="GO" id="GO:0009086">
    <property type="term" value="P:methionine biosynthetic process"/>
    <property type="evidence" value="ECO:0007669"/>
    <property type="project" value="UniProtKB-KW"/>
</dbReference>
<evidence type="ECO:0000256" key="11">
    <source>
        <dbReference type="PIRSR" id="PIRSR036497-2"/>
    </source>
</evidence>
<comment type="pathway">
    <text evidence="2">Amino-acid biosynthesis; L-methionine biosynthesis via de novo pathway; L-homoserine from L-aspartate: step 3/3.</text>
</comment>
<dbReference type="Proteomes" id="UP000004671">
    <property type="component" value="Chromosome"/>
</dbReference>
<evidence type="ECO:0000256" key="5">
    <source>
        <dbReference type="ARBA" id="ARBA00013376"/>
    </source>
</evidence>
<dbReference type="GO" id="GO:0050661">
    <property type="term" value="F:NADP binding"/>
    <property type="evidence" value="ECO:0007669"/>
    <property type="project" value="InterPro"/>
</dbReference>
<dbReference type="FunFam" id="3.30.360.10:FF:000005">
    <property type="entry name" value="Homoserine dehydrogenase"/>
    <property type="match status" value="1"/>
</dbReference>
<sequence>MIRLFLVGFGNVGRELARLLKDRSSPFTDFNTRHFSVTSIATRSHGSLSAAEGIDVQKALNYFLQKGRFDRGCDGFTNAATDELLQHTDYDVLVDLSALELKDFARSSAQRLERALRAGKHVVTANKGPIAFHYQKLKTLAQKQQRKLLFESTVMDGTPIFNMYRAALAGATVKQFSGILNSTTNFLLGELESGVELPAALDKARRLGMVEADANHDLQGWDAALKSAILCNVFFDTQIDPFQIPRDSFERITPEDVQKAKKAGKRLKFVAGGSHENGQIKAWVKLQVLKADHPFFSVDASSSILQIELKNLATLTIVQRHPTITDTAYGVISDLLQILKIYKERKTQ</sequence>
<evidence type="ECO:0000256" key="1">
    <source>
        <dbReference type="ARBA" id="ARBA00005056"/>
    </source>
</evidence>
<keyword evidence="16" id="KW-1185">Reference proteome</keyword>
<dbReference type="Gene3D" id="3.30.360.10">
    <property type="entry name" value="Dihydrodipicolinate Reductase, domain 2"/>
    <property type="match status" value="1"/>
</dbReference>
<evidence type="ECO:0000256" key="9">
    <source>
        <dbReference type="ARBA" id="ARBA00023167"/>
    </source>
</evidence>
<feature type="active site" description="Proton donor" evidence="10">
    <location>
        <position position="226"/>
    </location>
</feature>
<dbReference type="SUPFAM" id="SSF55347">
    <property type="entry name" value="Glyceraldehyde-3-phosphate dehydrogenase-like, C-terminal domain"/>
    <property type="match status" value="1"/>
</dbReference>
<evidence type="ECO:0000259" key="12">
    <source>
        <dbReference type="Pfam" id="PF00742"/>
    </source>
</evidence>
<dbReference type="Proteomes" id="UP000183868">
    <property type="component" value="Chromosome"/>
</dbReference>
<feature type="binding site" evidence="11">
    <location>
        <position position="127"/>
    </location>
    <ligand>
        <name>NADPH</name>
        <dbReference type="ChEBI" id="CHEBI:57783"/>
    </ligand>
</feature>
<dbReference type="PIRSF" id="PIRSF036497">
    <property type="entry name" value="HDH_short"/>
    <property type="match status" value="1"/>
</dbReference>
<feature type="binding site" evidence="11">
    <location>
        <position position="211"/>
    </location>
    <ligand>
        <name>L-homoserine</name>
        <dbReference type="ChEBI" id="CHEBI:57476"/>
    </ligand>
</feature>
<dbReference type="EMBL" id="CM001402">
    <property type="protein sequence ID" value="EHO40094.1"/>
    <property type="molecule type" value="Genomic_DNA"/>
</dbReference>
<evidence type="ECO:0000256" key="7">
    <source>
        <dbReference type="ARBA" id="ARBA00022697"/>
    </source>
</evidence>
<keyword evidence="6" id="KW-0028">Amino-acid biosynthesis</keyword>
<dbReference type="UniPathway" id="UPA00051">
    <property type="reaction ID" value="UER00465"/>
</dbReference>
<reference evidence="14 17" key="2">
    <citation type="submission" date="2016-11" db="EMBL/GenBank/DDBJ databases">
        <title>Genomic analysis of Caldithrix abyssi and proposal of a novel bacterial phylum Caldithrichaeota.</title>
        <authorList>
            <person name="Kublanov I."/>
            <person name="Sigalova O."/>
            <person name="Gavrilov S."/>
            <person name="Lebedinsky A."/>
            <person name="Ivanova N."/>
            <person name="Daum C."/>
            <person name="Reddy T."/>
            <person name="Klenk H.P."/>
            <person name="Goker M."/>
            <person name="Reva O."/>
            <person name="Miroshnichenko M."/>
            <person name="Kyprides N."/>
            <person name="Woyke T."/>
            <person name="Gelfand M."/>
        </authorList>
    </citation>
    <scope>NUCLEOTIDE SEQUENCE [LARGE SCALE GENOMIC DNA]</scope>
    <source>
        <strain evidence="14 17">LF13</strain>
    </source>
</reference>
<organism evidence="15 16">
    <name type="scientific">Caldithrix abyssi DSM 13497</name>
    <dbReference type="NCBI Taxonomy" id="880073"/>
    <lineage>
        <taxon>Bacteria</taxon>
        <taxon>Pseudomonadati</taxon>
        <taxon>Calditrichota</taxon>
        <taxon>Calditrichia</taxon>
        <taxon>Calditrichales</taxon>
        <taxon>Calditrichaceae</taxon>
        <taxon>Caldithrix</taxon>
    </lineage>
</organism>
<evidence type="ECO:0000256" key="2">
    <source>
        <dbReference type="ARBA" id="ARBA00005062"/>
    </source>
</evidence>
<evidence type="ECO:0000313" key="17">
    <source>
        <dbReference type="Proteomes" id="UP000183868"/>
    </source>
</evidence>
<accession>H1XR00</accession>
<dbReference type="OrthoDB" id="9808167at2"/>
<dbReference type="Pfam" id="PF03447">
    <property type="entry name" value="NAD_binding_3"/>
    <property type="match status" value="1"/>
</dbReference>
<dbReference type="AlphaFoldDB" id="H1XR00"/>
<dbReference type="Gene3D" id="3.40.50.720">
    <property type="entry name" value="NAD(P)-binding Rossmann-like Domain"/>
    <property type="match status" value="1"/>
</dbReference>
<dbReference type="UniPathway" id="UPA00050">
    <property type="reaction ID" value="UER00063"/>
</dbReference>
<reference evidence="15 16" key="1">
    <citation type="submission" date="2011-09" db="EMBL/GenBank/DDBJ databases">
        <title>The permanent draft genome of Caldithrix abyssi DSM 13497.</title>
        <authorList>
            <consortium name="US DOE Joint Genome Institute (JGI-PGF)"/>
            <person name="Lucas S."/>
            <person name="Han J."/>
            <person name="Lapidus A."/>
            <person name="Bruce D."/>
            <person name="Goodwin L."/>
            <person name="Pitluck S."/>
            <person name="Peters L."/>
            <person name="Kyrpides N."/>
            <person name="Mavromatis K."/>
            <person name="Ivanova N."/>
            <person name="Mikhailova N."/>
            <person name="Chertkov O."/>
            <person name="Detter J.C."/>
            <person name="Tapia R."/>
            <person name="Han C."/>
            <person name="Land M."/>
            <person name="Hauser L."/>
            <person name="Markowitz V."/>
            <person name="Cheng J.-F."/>
            <person name="Hugenholtz P."/>
            <person name="Woyke T."/>
            <person name="Wu D."/>
            <person name="Spring S."/>
            <person name="Brambilla E."/>
            <person name="Klenk H.-P."/>
            <person name="Eisen J.A."/>
        </authorList>
    </citation>
    <scope>NUCLEOTIDE SEQUENCE [LARGE SCALE GENOMIC DNA]</scope>
    <source>
        <strain evidence="15 16">DSM 13497</strain>
    </source>
</reference>
<dbReference type="EMBL" id="CP018099">
    <property type="protein sequence ID" value="APF20013.1"/>
    <property type="molecule type" value="Genomic_DNA"/>
</dbReference>
<evidence type="ECO:0000256" key="10">
    <source>
        <dbReference type="PIRSR" id="PIRSR036497-1"/>
    </source>
</evidence>
<evidence type="ECO:0000256" key="8">
    <source>
        <dbReference type="ARBA" id="ARBA00023002"/>
    </source>
</evidence>
<gene>
    <name evidence="14" type="ORF">Cabys_3265</name>
    <name evidence="15" type="ORF">Calab_0449</name>
</gene>
<dbReference type="InParanoid" id="H1XR00"/>
<dbReference type="KEGG" id="caby:Cabys_3265"/>
<dbReference type="InterPro" id="IPR022697">
    <property type="entry name" value="HDH_short"/>
</dbReference>
<evidence type="ECO:0000313" key="14">
    <source>
        <dbReference type="EMBL" id="APF20013.1"/>
    </source>
</evidence>
<dbReference type="PaxDb" id="880073-Calab_0449"/>
<dbReference type="InterPro" id="IPR036291">
    <property type="entry name" value="NAD(P)-bd_dom_sf"/>
</dbReference>
<feature type="domain" description="Aspartate/homoserine dehydrogenase NAD-binding" evidence="13">
    <location>
        <begin position="8"/>
        <end position="151"/>
    </location>
</feature>
<evidence type="ECO:0000313" key="15">
    <source>
        <dbReference type="EMBL" id="EHO40094.1"/>
    </source>
</evidence>
<dbReference type="eggNOG" id="COG0460">
    <property type="taxonomic scope" value="Bacteria"/>
</dbReference>
<comment type="similarity">
    <text evidence="3">Belongs to the homoserine dehydrogenase family.</text>
</comment>
<dbReference type="Pfam" id="PF00742">
    <property type="entry name" value="Homoserine_dh"/>
    <property type="match status" value="1"/>
</dbReference>
<dbReference type="PANTHER" id="PTHR43331:SF1">
    <property type="entry name" value="HOMOSERINE DEHYDROGENASE"/>
    <property type="match status" value="1"/>
</dbReference>
<dbReference type="SUPFAM" id="SSF51735">
    <property type="entry name" value="NAD(P)-binding Rossmann-fold domains"/>
    <property type="match status" value="1"/>
</dbReference>
<keyword evidence="9" id="KW-0486">Methionine biosynthesis</keyword>
<evidence type="ECO:0000256" key="6">
    <source>
        <dbReference type="ARBA" id="ARBA00022605"/>
    </source>
</evidence>
<keyword evidence="11" id="KW-0521">NADP</keyword>
<name>H1XR00_CALAY</name>
<protein>
    <recommendedName>
        <fullName evidence="5">Homoserine dehydrogenase</fullName>
        <ecNumber evidence="4">1.1.1.3</ecNumber>
    </recommendedName>
</protein>
<feature type="binding site" evidence="11">
    <location>
        <begin position="8"/>
        <end position="13"/>
    </location>
    <ligand>
        <name>NADP(+)</name>
        <dbReference type="ChEBI" id="CHEBI:58349"/>
    </ligand>
</feature>
<dbReference type="HOGENOM" id="CLU_009116_1_2_0"/>
<evidence type="ECO:0000313" key="16">
    <source>
        <dbReference type="Proteomes" id="UP000004671"/>
    </source>
</evidence>
<evidence type="ECO:0000256" key="4">
    <source>
        <dbReference type="ARBA" id="ARBA00013213"/>
    </source>
</evidence>
<dbReference type="STRING" id="880073.Cabys_3265"/>
<dbReference type="InterPro" id="IPR005106">
    <property type="entry name" value="Asp/hSer_DH_NAD-bd"/>
</dbReference>
<dbReference type="GO" id="GO:0009088">
    <property type="term" value="P:threonine biosynthetic process"/>
    <property type="evidence" value="ECO:0007669"/>
    <property type="project" value="UniProtKB-UniPathway"/>
</dbReference>